<keyword evidence="1" id="KW-0472">Membrane</keyword>
<dbReference type="InterPro" id="IPR052943">
    <property type="entry name" value="TMTC_O-mannosyl-trnsfr"/>
</dbReference>
<dbReference type="PANTHER" id="PTHR44809">
    <property type="match status" value="1"/>
</dbReference>
<keyword evidence="1" id="KW-0812">Transmembrane</keyword>
<dbReference type="Proteomes" id="UP001054837">
    <property type="component" value="Unassembled WGS sequence"/>
</dbReference>
<comment type="caution">
    <text evidence="2">The sequence shown here is derived from an EMBL/GenBank/DDBJ whole genome shotgun (WGS) entry which is preliminary data.</text>
</comment>
<dbReference type="EMBL" id="BPLQ01003380">
    <property type="protein sequence ID" value="GIY00033.1"/>
    <property type="molecule type" value="Genomic_DNA"/>
</dbReference>
<organism evidence="2 3">
    <name type="scientific">Caerostris darwini</name>
    <dbReference type="NCBI Taxonomy" id="1538125"/>
    <lineage>
        <taxon>Eukaryota</taxon>
        <taxon>Metazoa</taxon>
        <taxon>Ecdysozoa</taxon>
        <taxon>Arthropoda</taxon>
        <taxon>Chelicerata</taxon>
        <taxon>Arachnida</taxon>
        <taxon>Araneae</taxon>
        <taxon>Araneomorphae</taxon>
        <taxon>Entelegynae</taxon>
        <taxon>Araneoidea</taxon>
        <taxon>Araneidae</taxon>
        <taxon>Caerostris</taxon>
    </lineage>
</organism>
<name>A0AAV4PXY1_9ARAC</name>
<accession>A0AAV4PXY1</accession>
<protein>
    <submittedName>
        <fullName evidence="2">Uncharacterized protein</fullName>
    </submittedName>
</protein>
<gene>
    <name evidence="2" type="primary">AVEN_98149_1</name>
    <name evidence="2" type="ORF">CDAR_176811</name>
</gene>
<sequence length="123" mass="13891">MVNKFAEKVTHFFRANGHSLSSGRSSDEQKLNWMLGGGVFSFHATNVLLHALAVVLLLYFCREVLAWRRDTSLMAALMFAAHPVHTEAVRTSLYLFVIPIMNFFIESAIASENPNRTLSYNVQ</sequence>
<feature type="transmembrane region" description="Helical" evidence="1">
    <location>
        <begin position="40"/>
        <end position="60"/>
    </location>
</feature>
<dbReference type="PANTHER" id="PTHR44809:SF1">
    <property type="entry name" value="PROTEIN O-MANNOSYL-TRANSFERASE TMTC1"/>
    <property type="match status" value="1"/>
</dbReference>
<keyword evidence="1" id="KW-1133">Transmembrane helix</keyword>
<reference evidence="2 3" key="1">
    <citation type="submission" date="2021-06" db="EMBL/GenBank/DDBJ databases">
        <title>Caerostris darwini draft genome.</title>
        <authorList>
            <person name="Kono N."/>
            <person name="Arakawa K."/>
        </authorList>
    </citation>
    <scope>NUCLEOTIDE SEQUENCE [LARGE SCALE GENOMIC DNA]</scope>
</reference>
<keyword evidence="3" id="KW-1185">Reference proteome</keyword>
<dbReference type="AlphaFoldDB" id="A0AAV4PXY1"/>
<evidence type="ECO:0000313" key="3">
    <source>
        <dbReference type="Proteomes" id="UP001054837"/>
    </source>
</evidence>
<evidence type="ECO:0000256" key="1">
    <source>
        <dbReference type="SAM" id="Phobius"/>
    </source>
</evidence>
<evidence type="ECO:0000313" key="2">
    <source>
        <dbReference type="EMBL" id="GIY00033.1"/>
    </source>
</evidence>
<proteinExistence type="predicted"/>